<dbReference type="Proteomes" id="UP000236291">
    <property type="component" value="Unassembled WGS sequence"/>
</dbReference>
<sequence length="367" mass="41230">MQVVSRMLALAVMTLALFCIKVPASEASYGRMGGGSDGSSESSSNHYYLYDDDDDDDSSSCNCKTTTKTNSPRSCTICDCYKEKNQGKGKSCADCSCYKEKERSSSSRDQLLTSNCNCNCHIPCECSCHIPVKTIAKPLFIIFCIGGVIYVFVEEDKVATNRETQAFPNRWGSVTMIQVGILDKKRVLQRKLNSIGGTADTIFKSGLNRVLKEVVKSLLEHHDHCHFAYLYAKYDHLEKHSRPRFRGFLETVIGKFDKNDETFVNVDGVKYRKEPVGKVNSIDNEYSVVTLLVLVDGEYLIPSLKGHSKRVNKGDVKTALQTIYSIPRSNLEAVEVLWTPQMENDVVSKQDVRRDFGFLMRPVDLTE</sequence>
<evidence type="ECO:0000313" key="2">
    <source>
        <dbReference type="EMBL" id="PNY09585.1"/>
    </source>
</evidence>
<dbReference type="STRING" id="57577.A0A2K3P2R5"/>
<accession>A0A2K3P2R5</accession>
<dbReference type="PANTHER" id="PTHR33975:SF2">
    <property type="entry name" value="MYELIN-ASSOCIATED OLIGODENDROCYTE BASIC PROTEIN"/>
    <property type="match status" value="1"/>
</dbReference>
<dbReference type="EMBL" id="ASHM01003243">
    <property type="protein sequence ID" value="PNY09585.1"/>
    <property type="molecule type" value="Genomic_DNA"/>
</dbReference>
<name>A0A2K3P2R5_TRIPR</name>
<organism evidence="2 3">
    <name type="scientific">Trifolium pratense</name>
    <name type="common">Red clover</name>
    <dbReference type="NCBI Taxonomy" id="57577"/>
    <lineage>
        <taxon>Eukaryota</taxon>
        <taxon>Viridiplantae</taxon>
        <taxon>Streptophyta</taxon>
        <taxon>Embryophyta</taxon>
        <taxon>Tracheophyta</taxon>
        <taxon>Spermatophyta</taxon>
        <taxon>Magnoliopsida</taxon>
        <taxon>eudicotyledons</taxon>
        <taxon>Gunneridae</taxon>
        <taxon>Pentapetalae</taxon>
        <taxon>rosids</taxon>
        <taxon>fabids</taxon>
        <taxon>Fabales</taxon>
        <taxon>Fabaceae</taxon>
        <taxon>Papilionoideae</taxon>
        <taxon>50 kb inversion clade</taxon>
        <taxon>NPAAA clade</taxon>
        <taxon>Hologalegina</taxon>
        <taxon>IRL clade</taxon>
        <taxon>Trifolieae</taxon>
        <taxon>Trifolium</taxon>
    </lineage>
</organism>
<dbReference type="InterPro" id="IPR010903">
    <property type="entry name" value="DUF1517"/>
</dbReference>
<keyword evidence="1" id="KW-0732">Signal</keyword>
<gene>
    <name evidence="2" type="ORF">L195_g006139</name>
</gene>
<reference evidence="2 3" key="1">
    <citation type="journal article" date="2014" name="Am. J. Bot.">
        <title>Genome assembly and annotation for red clover (Trifolium pratense; Fabaceae).</title>
        <authorList>
            <person name="Istvanek J."/>
            <person name="Jaros M."/>
            <person name="Krenek A."/>
            <person name="Repkova J."/>
        </authorList>
    </citation>
    <scope>NUCLEOTIDE SEQUENCE [LARGE SCALE GENOMIC DNA]</scope>
    <source>
        <strain evidence="3">cv. Tatra</strain>
        <tissue evidence="2">Young leaves</tissue>
    </source>
</reference>
<reference evidence="2 3" key="2">
    <citation type="journal article" date="2017" name="Front. Plant Sci.">
        <title>Gene Classification and Mining of Molecular Markers Useful in Red Clover (Trifolium pratense) Breeding.</title>
        <authorList>
            <person name="Istvanek J."/>
            <person name="Dluhosova J."/>
            <person name="Dluhos P."/>
            <person name="Patkova L."/>
            <person name="Nedelnik J."/>
            <person name="Repkova J."/>
        </authorList>
    </citation>
    <scope>NUCLEOTIDE SEQUENCE [LARGE SCALE GENOMIC DNA]</scope>
    <source>
        <strain evidence="3">cv. Tatra</strain>
        <tissue evidence="2">Young leaves</tissue>
    </source>
</reference>
<feature type="signal peptide" evidence="1">
    <location>
        <begin position="1"/>
        <end position="27"/>
    </location>
</feature>
<feature type="chain" id="PRO_5014381041" evidence="1">
    <location>
        <begin position="28"/>
        <end position="367"/>
    </location>
</feature>
<comment type="caution">
    <text evidence="2">The sequence shown here is derived from an EMBL/GenBank/DDBJ whole genome shotgun (WGS) entry which is preliminary data.</text>
</comment>
<proteinExistence type="predicted"/>
<dbReference type="Pfam" id="PF07466">
    <property type="entry name" value="DUF1517"/>
    <property type="match status" value="1"/>
</dbReference>
<evidence type="ECO:0000256" key="1">
    <source>
        <dbReference type="SAM" id="SignalP"/>
    </source>
</evidence>
<dbReference type="AlphaFoldDB" id="A0A2K3P2R5"/>
<protein>
    <submittedName>
        <fullName evidence="2">Uncharacterized protein</fullName>
    </submittedName>
</protein>
<evidence type="ECO:0000313" key="3">
    <source>
        <dbReference type="Proteomes" id="UP000236291"/>
    </source>
</evidence>
<dbReference type="PANTHER" id="PTHR33975">
    <property type="entry name" value="MYELIN-ASSOCIATED OLIGODENDROCYTE BASIC PROTEIN"/>
    <property type="match status" value="1"/>
</dbReference>
<dbReference type="InterPro" id="IPR053023">
    <property type="entry name" value="FLAP_modulator"/>
</dbReference>